<dbReference type="RefSeq" id="XP_008718087.1">
    <property type="nucleotide sequence ID" value="XM_008719865.1"/>
</dbReference>
<dbReference type="Gene3D" id="3.10.180.10">
    <property type="entry name" value="2,3-Dihydroxybiphenyl 1,2-Dioxygenase, domain 1"/>
    <property type="match status" value="1"/>
</dbReference>
<dbReference type="InterPro" id="IPR004360">
    <property type="entry name" value="Glyas_Fos-R_dOase_dom"/>
</dbReference>
<protein>
    <recommendedName>
        <fullName evidence="1">VOC domain-containing protein</fullName>
    </recommendedName>
</protein>
<name>W2RS72_CYPE1</name>
<dbReference type="SUPFAM" id="SSF54593">
    <property type="entry name" value="Glyoxalase/Bleomycin resistance protein/Dihydroxybiphenyl dioxygenase"/>
    <property type="match status" value="1"/>
</dbReference>
<dbReference type="EMBL" id="KB822721">
    <property type="protein sequence ID" value="ETN39302.1"/>
    <property type="molecule type" value="Genomic_DNA"/>
</dbReference>
<dbReference type="InterPro" id="IPR050383">
    <property type="entry name" value="GlyoxalaseI/FosfomycinResist"/>
</dbReference>
<dbReference type="eggNOG" id="ENOG502S6T6">
    <property type="taxonomic scope" value="Eukaryota"/>
</dbReference>
<dbReference type="GeneID" id="19972864"/>
<evidence type="ECO:0000259" key="1">
    <source>
        <dbReference type="PROSITE" id="PS51819"/>
    </source>
</evidence>
<evidence type="ECO:0000313" key="2">
    <source>
        <dbReference type="EMBL" id="ETN39302.1"/>
    </source>
</evidence>
<dbReference type="PROSITE" id="PS51819">
    <property type="entry name" value="VOC"/>
    <property type="match status" value="1"/>
</dbReference>
<dbReference type="InterPro" id="IPR037523">
    <property type="entry name" value="VOC_core"/>
</dbReference>
<proteinExistence type="predicted"/>
<dbReference type="AlphaFoldDB" id="W2RS72"/>
<evidence type="ECO:0000313" key="3">
    <source>
        <dbReference type="Proteomes" id="UP000030752"/>
    </source>
</evidence>
<dbReference type="PANTHER" id="PTHR21366">
    <property type="entry name" value="GLYOXALASE FAMILY PROTEIN"/>
    <property type="match status" value="1"/>
</dbReference>
<accession>W2RS72</accession>
<sequence length="159" mass="17701">MSDLSHTPSPLEHVLETCLYVKSAPKAAAWYEDALGVTPVFVTDRMANFPLGPSTLLLFTLGQTGDDIKSEDGMIPHHGPTPDLLSLLNQEGGKSLLNQHFCFAVDKPDDVDKWENRLRKKDVKVLSTMTWQKGGKSVYFEDLDGHIGEIGSRGIWPHW</sequence>
<dbReference type="PANTHER" id="PTHR21366:SF22">
    <property type="entry name" value="VOC DOMAIN-CONTAINING PROTEIN"/>
    <property type="match status" value="1"/>
</dbReference>
<dbReference type="Proteomes" id="UP000030752">
    <property type="component" value="Unassembled WGS sequence"/>
</dbReference>
<dbReference type="VEuPathDB" id="FungiDB:HMPREF1541_05525"/>
<reference evidence="2 3" key="1">
    <citation type="submission" date="2013-03" db="EMBL/GenBank/DDBJ databases">
        <title>The Genome Sequence of Phialophora europaea CBS 101466.</title>
        <authorList>
            <consortium name="The Broad Institute Genomics Platform"/>
            <person name="Cuomo C."/>
            <person name="de Hoog S."/>
            <person name="Gorbushina A."/>
            <person name="Walker B."/>
            <person name="Young S.K."/>
            <person name="Zeng Q."/>
            <person name="Gargeya S."/>
            <person name="Fitzgerald M."/>
            <person name="Haas B."/>
            <person name="Abouelleil A."/>
            <person name="Allen A.W."/>
            <person name="Alvarado L."/>
            <person name="Arachchi H.M."/>
            <person name="Berlin A.M."/>
            <person name="Chapman S.B."/>
            <person name="Gainer-Dewar J."/>
            <person name="Goldberg J."/>
            <person name="Griggs A."/>
            <person name="Gujja S."/>
            <person name="Hansen M."/>
            <person name="Howarth C."/>
            <person name="Imamovic A."/>
            <person name="Ireland A."/>
            <person name="Larimer J."/>
            <person name="McCowan C."/>
            <person name="Murphy C."/>
            <person name="Pearson M."/>
            <person name="Poon T.W."/>
            <person name="Priest M."/>
            <person name="Roberts A."/>
            <person name="Saif S."/>
            <person name="Shea T."/>
            <person name="Sisk P."/>
            <person name="Sykes S."/>
            <person name="Wortman J."/>
            <person name="Nusbaum C."/>
            <person name="Birren B."/>
        </authorList>
    </citation>
    <scope>NUCLEOTIDE SEQUENCE [LARGE SCALE GENOMIC DNA]</scope>
    <source>
        <strain evidence="2 3">CBS 101466</strain>
    </source>
</reference>
<dbReference type="Pfam" id="PF00903">
    <property type="entry name" value="Glyoxalase"/>
    <property type="match status" value="1"/>
</dbReference>
<gene>
    <name evidence="2" type="ORF">HMPREF1541_05525</name>
</gene>
<dbReference type="InterPro" id="IPR029068">
    <property type="entry name" value="Glyas_Bleomycin-R_OHBP_Dase"/>
</dbReference>
<dbReference type="InParanoid" id="W2RS72"/>
<keyword evidence="3" id="KW-1185">Reference proteome</keyword>
<feature type="domain" description="VOC" evidence="1">
    <location>
        <begin position="10"/>
        <end position="153"/>
    </location>
</feature>
<dbReference type="OrthoDB" id="16820at2759"/>
<dbReference type="HOGENOM" id="CLU_099500_1_0_1"/>
<organism evidence="2 3">
    <name type="scientific">Cyphellophora europaea (strain CBS 101466)</name>
    <name type="common">Phialophora europaea</name>
    <dbReference type="NCBI Taxonomy" id="1220924"/>
    <lineage>
        <taxon>Eukaryota</taxon>
        <taxon>Fungi</taxon>
        <taxon>Dikarya</taxon>
        <taxon>Ascomycota</taxon>
        <taxon>Pezizomycotina</taxon>
        <taxon>Eurotiomycetes</taxon>
        <taxon>Chaetothyriomycetidae</taxon>
        <taxon>Chaetothyriales</taxon>
        <taxon>Cyphellophoraceae</taxon>
        <taxon>Cyphellophora</taxon>
    </lineage>
</organism>